<keyword evidence="2" id="KW-1185">Reference proteome</keyword>
<proteinExistence type="predicted"/>
<evidence type="ECO:0000313" key="1">
    <source>
        <dbReference type="EMBL" id="KZW01690.1"/>
    </source>
</evidence>
<dbReference type="InParanoid" id="A0A166BJN2"/>
<organism evidence="1 2">
    <name type="scientific">Exidia glandulosa HHB12029</name>
    <dbReference type="NCBI Taxonomy" id="1314781"/>
    <lineage>
        <taxon>Eukaryota</taxon>
        <taxon>Fungi</taxon>
        <taxon>Dikarya</taxon>
        <taxon>Basidiomycota</taxon>
        <taxon>Agaricomycotina</taxon>
        <taxon>Agaricomycetes</taxon>
        <taxon>Auriculariales</taxon>
        <taxon>Exidiaceae</taxon>
        <taxon>Exidia</taxon>
    </lineage>
</organism>
<protein>
    <submittedName>
        <fullName evidence="1">Uncharacterized protein</fullName>
    </submittedName>
</protein>
<evidence type="ECO:0000313" key="2">
    <source>
        <dbReference type="Proteomes" id="UP000077266"/>
    </source>
</evidence>
<accession>A0A166BJN2</accession>
<dbReference type="EMBL" id="KV425892">
    <property type="protein sequence ID" value="KZW01690.1"/>
    <property type="molecule type" value="Genomic_DNA"/>
</dbReference>
<dbReference type="Proteomes" id="UP000077266">
    <property type="component" value="Unassembled WGS sequence"/>
</dbReference>
<gene>
    <name evidence="1" type="ORF">EXIGLDRAFT_717260</name>
</gene>
<reference evidence="1 2" key="1">
    <citation type="journal article" date="2016" name="Mol. Biol. Evol.">
        <title>Comparative Genomics of Early-Diverging Mushroom-Forming Fungi Provides Insights into the Origins of Lignocellulose Decay Capabilities.</title>
        <authorList>
            <person name="Nagy L.G."/>
            <person name="Riley R."/>
            <person name="Tritt A."/>
            <person name="Adam C."/>
            <person name="Daum C."/>
            <person name="Floudas D."/>
            <person name="Sun H."/>
            <person name="Yadav J.S."/>
            <person name="Pangilinan J."/>
            <person name="Larsson K.H."/>
            <person name="Matsuura K."/>
            <person name="Barry K."/>
            <person name="Labutti K."/>
            <person name="Kuo R."/>
            <person name="Ohm R.A."/>
            <person name="Bhattacharya S.S."/>
            <person name="Shirouzu T."/>
            <person name="Yoshinaga Y."/>
            <person name="Martin F.M."/>
            <person name="Grigoriev I.V."/>
            <person name="Hibbett D.S."/>
        </authorList>
    </citation>
    <scope>NUCLEOTIDE SEQUENCE [LARGE SCALE GENOMIC DNA]</scope>
    <source>
        <strain evidence="1 2">HHB12029</strain>
    </source>
</reference>
<name>A0A166BJN2_EXIGL</name>
<dbReference type="AlphaFoldDB" id="A0A166BJN2"/>
<sequence>MANIDDLAREMHLQALDQLGIGLTNAFQQLYPSVAPAAPVAQSAEHVRQVAQSVQRASRPVADVRVGERSAALQARQPAVPNGPPPATVFRHPNGAYGPYGRTASRAAVEATDASARAPAQTISETATESDCSDDEAEEYDGRPLREVAKLIALEHTGPPVGPWSGTPIARRVIDMVKCLGFGADDIVGIKVVPKSFTAEVVTTTYGDEEVATTKLDLKDVTIQVQLA</sequence>